<dbReference type="AlphaFoldDB" id="A0A7T8ED06"/>
<organism evidence="1">
    <name type="scientific">Shewanella algae</name>
    <dbReference type="NCBI Taxonomy" id="38313"/>
    <lineage>
        <taxon>Bacteria</taxon>
        <taxon>Pseudomonadati</taxon>
        <taxon>Pseudomonadota</taxon>
        <taxon>Gammaproteobacteria</taxon>
        <taxon>Alteromonadales</taxon>
        <taxon>Shewanellaceae</taxon>
        <taxon>Shewanella</taxon>
    </lineage>
</organism>
<gene>
    <name evidence="1" type="ORF">D7032_13235</name>
</gene>
<proteinExistence type="predicted"/>
<protein>
    <submittedName>
        <fullName evidence="1">Peptidase</fullName>
    </submittedName>
</protein>
<reference evidence="1" key="1">
    <citation type="submission" date="2018-09" db="EMBL/GenBank/DDBJ databases">
        <title>Genome sequencing and analysis.</title>
        <authorList>
            <person name="Huang Y.-T."/>
        </authorList>
    </citation>
    <scope>NUCLEOTIDE SEQUENCE</scope>
    <source>
        <strain evidence="1">HIDE</strain>
    </source>
</reference>
<evidence type="ECO:0000313" key="1">
    <source>
        <dbReference type="EMBL" id="QQO84123.1"/>
    </source>
</evidence>
<dbReference type="Pfam" id="PF10123">
    <property type="entry name" value="Mu-like_Pro"/>
    <property type="match status" value="1"/>
</dbReference>
<dbReference type="RefSeq" id="WP_397608959.1">
    <property type="nucleotide sequence ID" value="NZ_CP032664.1"/>
</dbReference>
<dbReference type="InterPro" id="IPR012106">
    <property type="entry name" value="Phage_Mu_Gp1"/>
</dbReference>
<dbReference type="PIRSF" id="PIRSF016624">
    <property type="entry name" value="Mu_prophg_I"/>
    <property type="match status" value="1"/>
</dbReference>
<dbReference type="EMBL" id="CP032664">
    <property type="protein sequence ID" value="QQO84123.1"/>
    <property type="molecule type" value="Genomic_DNA"/>
</dbReference>
<name>A0A7T8ED06_9GAMM</name>
<accession>A0A7T8ED06</accession>
<sequence>MKSFLAVCFNLSKTMIDGLGEEQGANTIWLPMIPAGDVVGRDGRSWKNSNPDGIVAAFDSKLPFDIEHSTELRGPKGKEADAAGWIVALENRNGEIWAQVEWTYLGRYKITDKLYSYYSPAFEFNSEGVITSMSSAGLTNKPNFYVPALNRQEDNPMKLPQLIAAALGLAETATEEQAVTAINSLKSEKEVALNRAAQPDLTLYVPKDTHQIALNRAESAEAKLAEIHEQEIDALVQSAIDEGKVAPANKDMYVGLCRMEYGVEKFKAFVGSAPVIATNSQKKAPKTNGDAELEEHELAMCRKMGVSKEEFLAAKNQLNVGAN</sequence>